<evidence type="ECO:0000259" key="4">
    <source>
        <dbReference type="SMART" id="SM00822"/>
    </source>
</evidence>
<proteinExistence type="inferred from homology"/>
<name>A0A8J3LYT6_9ACTN</name>
<dbReference type="EMBL" id="BONV01000014">
    <property type="protein sequence ID" value="GIG80399.1"/>
    <property type="molecule type" value="Genomic_DNA"/>
</dbReference>
<dbReference type="SUPFAM" id="SSF51735">
    <property type="entry name" value="NAD(P)-binding Rossmann-fold domains"/>
    <property type="match status" value="1"/>
</dbReference>
<comment type="similarity">
    <text evidence="1 3">Belongs to the short-chain dehydrogenases/reductases (SDR) family.</text>
</comment>
<sequence>MSPLGGRVVVVTGGGRGLGRAFALHLAGLGARLVVNNRNRVVDENGLGPADHVVEEIRSAGGEAVAEHGDVADPATARRLVELATGTWGRIDACVTSAAVSGPAMFHKSAPDAFEAVIRTNVLGTAQVAAACSAVMREQQHGRIVMVASTAGLHGEPAVSAYAASKGAVIALGRTVAAEGAPRGVHTNVLLPYALTQMTDNGMAGEHRHLMDPAAVAPMVAALCDPSCELNGEVIVAAGNGLRATDAVEWGTVPATFSGPEELAGLLGLSREGPVHRYPNARDGFLDFAAEMTR</sequence>
<dbReference type="SMART" id="SM00822">
    <property type="entry name" value="PKS_KR"/>
    <property type="match status" value="1"/>
</dbReference>
<dbReference type="Gene3D" id="3.40.50.720">
    <property type="entry name" value="NAD(P)-binding Rossmann-like Domain"/>
    <property type="match status" value="1"/>
</dbReference>
<dbReference type="PANTHER" id="PTHR45024:SF2">
    <property type="entry name" value="SCP2 DOMAIN-CONTAINING PROTEIN"/>
    <property type="match status" value="1"/>
</dbReference>
<evidence type="ECO:0000256" key="2">
    <source>
        <dbReference type="ARBA" id="ARBA00023002"/>
    </source>
</evidence>
<feature type="domain" description="Ketoreductase" evidence="4">
    <location>
        <begin position="7"/>
        <end position="196"/>
    </location>
</feature>
<dbReference type="GO" id="GO:0016491">
    <property type="term" value="F:oxidoreductase activity"/>
    <property type="evidence" value="ECO:0007669"/>
    <property type="project" value="UniProtKB-KW"/>
</dbReference>
<accession>A0A8J3LYT6</accession>
<dbReference type="PRINTS" id="PR00080">
    <property type="entry name" value="SDRFAMILY"/>
</dbReference>
<organism evidence="5 6">
    <name type="scientific">Planotetraspora kaengkrachanensis</name>
    <dbReference type="NCBI Taxonomy" id="575193"/>
    <lineage>
        <taxon>Bacteria</taxon>
        <taxon>Bacillati</taxon>
        <taxon>Actinomycetota</taxon>
        <taxon>Actinomycetes</taxon>
        <taxon>Streptosporangiales</taxon>
        <taxon>Streptosporangiaceae</taxon>
        <taxon>Planotetraspora</taxon>
    </lineage>
</organism>
<dbReference type="InterPro" id="IPR036291">
    <property type="entry name" value="NAD(P)-bd_dom_sf"/>
</dbReference>
<dbReference type="PROSITE" id="PS00061">
    <property type="entry name" value="ADH_SHORT"/>
    <property type="match status" value="1"/>
</dbReference>
<dbReference type="InterPro" id="IPR051687">
    <property type="entry name" value="Peroxisomal_Beta-Oxidation"/>
</dbReference>
<evidence type="ECO:0000256" key="1">
    <source>
        <dbReference type="ARBA" id="ARBA00006484"/>
    </source>
</evidence>
<gene>
    <name evidence="5" type="ORF">Pka01_35260</name>
</gene>
<comment type="caution">
    <text evidence="5">The sequence shown here is derived from an EMBL/GenBank/DDBJ whole genome shotgun (WGS) entry which is preliminary data.</text>
</comment>
<dbReference type="Pfam" id="PF00106">
    <property type="entry name" value="adh_short"/>
    <property type="match status" value="1"/>
</dbReference>
<dbReference type="InterPro" id="IPR020904">
    <property type="entry name" value="Sc_DH/Rdtase_CS"/>
</dbReference>
<dbReference type="RefSeq" id="WP_203883815.1">
    <property type="nucleotide sequence ID" value="NZ_BAABHH010000012.1"/>
</dbReference>
<dbReference type="PRINTS" id="PR00081">
    <property type="entry name" value="GDHRDH"/>
</dbReference>
<evidence type="ECO:0000313" key="6">
    <source>
        <dbReference type="Proteomes" id="UP000630097"/>
    </source>
</evidence>
<reference evidence="5 6" key="1">
    <citation type="submission" date="2021-01" db="EMBL/GenBank/DDBJ databases">
        <title>Whole genome shotgun sequence of Planotetraspora kaengkrachanensis NBRC 104272.</title>
        <authorList>
            <person name="Komaki H."/>
            <person name="Tamura T."/>
        </authorList>
    </citation>
    <scope>NUCLEOTIDE SEQUENCE [LARGE SCALE GENOMIC DNA]</scope>
    <source>
        <strain evidence="5 6">NBRC 104272</strain>
    </source>
</reference>
<protein>
    <recommendedName>
        <fullName evidence="4">Ketoreductase domain-containing protein</fullName>
    </recommendedName>
</protein>
<evidence type="ECO:0000256" key="3">
    <source>
        <dbReference type="RuleBase" id="RU000363"/>
    </source>
</evidence>
<evidence type="ECO:0000313" key="5">
    <source>
        <dbReference type="EMBL" id="GIG80399.1"/>
    </source>
</evidence>
<keyword evidence="6" id="KW-1185">Reference proteome</keyword>
<dbReference type="InterPro" id="IPR057326">
    <property type="entry name" value="KR_dom"/>
</dbReference>
<keyword evidence="2" id="KW-0560">Oxidoreductase</keyword>
<dbReference type="PANTHER" id="PTHR45024">
    <property type="entry name" value="DEHYDROGENASES, SHORT CHAIN"/>
    <property type="match status" value="1"/>
</dbReference>
<dbReference type="AlphaFoldDB" id="A0A8J3LYT6"/>
<dbReference type="InterPro" id="IPR002347">
    <property type="entry name" value="SDR_fam"/>
</dbReference>
<dbReference type="Proteomes" id="UP000630097">
    <property type="component" value="Unassembled WGS sequence"/>
</dbReference>